<organism evidence="3">
    <name type="scientific">Lepeophtheirus salmonis</name>
    <name type="common">Salmon louse</name>
    <name type="synonym">Caligus salmonis</name>
    <dbReference type="NCBI Taxonomy" id="72036"/>
    <lineage>
        <taxon>Eukaryota</taxon>
        <taxon>Metazoa</taxon>
        <taxon>Ecdysozoa</taxon>
        <taxon>Arthropoda</taxon>
        <taxon>Crustacea</taxon>
        <taxon>Multicrustacea</taxon>
        <taxon>Hexanauplia</taxon>
        <taxon>Copepoda</taxon>
        <taxon>Siphonostomatoida</taxon>
        <taxon>Caligidae</taxon>
        <taxon>Lepeophtheirus</taxon>
    </lineage>
</organism>
<name>A0A0K2TBR6_LEPSM</name>
<dbReference type="PANTHER" id="PTHR14699">
    <property type="entry name" value="STI2 PROTEIN-RELATED"/>
    <property type="match status" value="1"/>
</dbReference>
<dbReference type="SUPFAM" id="SSF48452">
    <property type="entry name" value="TPR-like"/>
    <property type="match status" value="2"/>
</dbReference>
<proteinExistence type="predicted"/>
<evidence type="ECO:0000259" key="1">
    <source>
        <dbReference type="Pfam" id="PF25060"/>
    </source>
</evidence>
<dbReference type="InterPro" id="IPR056832">
    <property type="entry name" value="ARM_TT21_2nd"/>
</dbReference>
<dbReference type="InterPro" id="IPR040364">
    <property type="entry name" value="TTC21A/TTC21B"/>
</dbReference>
<accession>A0A0K2TBR6</accession>
<feature type="domain" description="Tetratricopeptide repeat protein 21A/21B second ARM" evidence="1">
    <location>
        <begin position="277"/>
        <end position="556"/>
    </location>
</feature>
<dbReference type="Pfam" id="PF25062">
    <property type="entry name" value="ARM_TT21_N"/>
    <property type="match status" value="1"/>
</dbReference>
<feature type="non-terminal residue" evidence="3">
    <location>
        <position position="559"/>
    </location>
</feature>
<reference evidence="3" key="1">
    <citation type="submission" date="2014-05" db="EMBL/GenBank/DDBJ databases">
        <authorList>
            <person name="Chronopoulou M."/>
        </authorList>
    </citation>
    <scope>NUCLEOTIDE SEQUENCE</scope>
    <source>
        <tissue evidence="3">Whole organism</tissue>
    </source>
</reference>
<dbReference type="PANTHER" id="PTHR14699:SF0">
    <property type="entry name" value="TETRATRICOPEPTIDE REPEAT PROTEIN 21 HOMOLOG"/>
    <property type="match status" value="1"/>
</dbReference>
<feature type="domain" description="Tetratricopeptide repeat protein 21A/21B N-terminal ARM repeat" evidence="2">
    <location>
        <begin position="12"/>
        <end position="238"/>
    </location>
</feature>
<evidence type="ECO:0000313" key="3">
    <source>
        <dbReference type="EMBL" id="CDW22881.1"/>
    </source>
</evidence>
<dbReference type="Gene3D" id="1.25.40.10">
    <property type="entry name" value="Tetratricopeptide repeat domain"/>
    <property type="match status" value="3"/>
</dbReference>
<dbReference type="GO" id="GO:0061512">
    <property type="term" value="P:protein localization to cilium"/>
    <property type="evidence" value="ECO:0007669"/>
    <property type="project" value="TreeGrafter"/>
</dbReference>
<dbReference type="InterPro" id="IPR011990">
    <property type="entry name" value="TPR-like_helical_dom_sf"/>
</dbReference>
<dbReference type="Pfam" id="PF25060">
    <property type="entry name" value="ARM_TT21_2nd"/>
    <property type="match status" value="1"/>
</dbReference>
<evidence type="ECO:0000259" key="2">
    <source>
        <dbReference type="Pfam" id="PF25062"/>
    </source>
</evidence>
<protein>
    <submittedName>
        <fullName evidence="3">Uncharacterized protein</fullName>
    </submittedName>
</protein>
<dbReference type="GO" id="GO:0030991">
    <property type="term" value="C:intraciliary transport particle A"/>
    <property type="evidence" value="ECO:0007669"/>
    <property type="project" value="TreeGrafter"/>
</dbReference>
<dbReference type="AlphaFoldDB" id="A0A0K2TBR6"/>
<dbReference type="GO" id="GO:0035721">
    <property type="term" value="P:intraciliary retrograde transport"/>
    <property type="evidence" value="ECO:0007669"/>
    <property type="project" value="TreeGrafter"/>
</dbReference>
<dbReference type="OrthoDB" id="10259630at2759"/>
<sequence>MGDPDILIRARIHYYAREKYFHSMQLAAVEGIKRFSGDPAYKFYYGIGLVLEGRIQEGIRELDPLQGYSEVMLGALLALIHAHKACLTVDKEAVAALDAKLKDERKRADDQSLYFAGLFLLYAGKPEKAKDYSDRLLKINAQNKDGLVLKGWIEIYHVLKHREIHSKNALQYFDNVLKTDPRSIEALFGKAKYYELCGNYEETNDVLSIVIVIYQEFIPALIEKMKVELCLQNWDQAIDETGDRILTTDSRNIEALRYKLLDKVCRLGDYKEAEVGLRRLYSELERAEPKNAWQFLSNAQLFSRICGRDKGILEVSSIFAEKAASIDPHNDLYMCEVGYQRLLRGKIKEAQRYYKAALKLDESSIMALSGIIACQIQEGQYELARGQLDFLKEVQTGSNQSEILYMSAVLRKLSNSVSEGGGDNALTILNEAVDVHFRSVRGFPFGIEYLKIMNPDYVSNLVKEYLLYVPSAATPSGSKSKSTVIPQALKKTLLILEPVTKACPGLKDAHFLASKAKFLSGDTKSALNSLENILDKLDPSDSEAYLLMAQINMHEGDFS</sequence>
<dbReference type="InterPro" id="IPR056833">
    <property type="entry name" value="ARM_TT21_N"/>
</dbReference>
<dbReference type="GO" id="GO:0005929">
    <property type="term" value="C:cilium"/>
    <property type="evidence" value="ECO:0007669"/>
    <property type="project" value="GOC"/>
</dbReference>
<dbReference type="EMBL" id="HACA01005520">
    <property type="protein sequence ID" value="CDW22881.1"/>
    <property type="molecule type" value="Transcribed_RNA"/>
</dbReference>